<keyword evidence="1" id="KW-0145">Chemotaxis</keyword>
<dbReference type="PANTHER" id="PTHR35147">
    <property type="entry name" value="CHEMORECEPTOR GLUTAMINE DEAMIDASE CHED-RELATED"/>
    <property type="match status" value="1"/>
</dbReference>
<comment type="similarity">
    <text evidence="1">Belongs to the CheD family.</text>
</comment>
<organism evidence="2 3">
    <name type="scientific">Priestia megaterium (strain ATCC 14581 / DSM 32 / CCUG 1817 / JCM 2506 / NBRC 15308 / NCIMB 9376 / NCTC 10342 / NRRL B-14308 / VKM B-512 / Ford 19)</name>
    <name type="common">Bacillus megaterium</name>
    <dbReference type="NCBI Taxonomy" id="1348623"/>
    <lineage>
        <taxon>Bacteria</taxon>
        <taxon>Bacillati</taxon>
        <taxon>Bacillota</taxon>
        <taxon>Bacilli</taxon>
        <taxon>Bacillales</taxon>
        <taxon>Bacillaceae</taxon>
        <taxon>Priestia</taxon>
    </lineage>
</organism>
<dbReference type="PANTHER" id="PTHR35147:SF1">
    <property type="entry name" value="CHEMORECEPTOR GLUTAMINE DEAMIDASE CHED-RELATED"/>
    <property type="match status" value="1"/>
</dbReference>
<name>A0A0B6AID8_PRIM2</name>
<comment type="function">
    <text evidence="1">Probably deamidates glutamine residues to glutamate on methyl-accepting chemotaxis receptors (MCPs), playing an important role in chemotaxis.</text>
</comment>
<dbReference type="CDD" id="cd16352">
    <property type="entry name" value="CheD"/>
    <property type="match status" value="1"/>
</dbReference>
<keyword evidence="1" id="KW-0378">Hydrolase</keyword>
<dbReference type="InterPro" id="IPR005659">
    <property type="entry name" value="Chemorcpt_Glu_NH3ase_CheD"/>
</dbReference>
<comment type="catalytic activity">
    <reaction evidence="1">
        <text>L-glutaminyl-[protein] + H2O = L-glutamyl-[protein] + NH4(+)</text>
        <dbReference type="Rhea" id="RHEA:16441"/>
        <dbReference type="Rhea" id="RHEA-COMP:10207"/>
        <dbReference type="Rhea" id="RHEA-COMP:10208"/>
        <dbReference type="ChEBI" id="CHEBI:15377"/>
        <dbReference type="ChEBI" id="CHEBI:28938"/>
        <dbReference type="ChEBI" id="CHEBI:29973"/>
        <dbReference type="ChEBI" id="CHEBI:30011"/>
        <dbReference type="EC" id="3.5.1.44"/>
    </reaction>
</comment>
<dbReference type="KEGG" id="bmeg:BG04_1085"/>
<evidence type="ECO:0000313" key="2">
    <source>
        <dbReference type="EMBL" id="AJI24650.1"/>
    </source>
</evidence>
<dbReference type="AlphaFoldDB" id="A0A0B6AID8"/>
<dbReference type="Gene3D" id="3.30.1330.200">
    <property type="match status" value="1"/>
</dbReference>
<dbReference type="RefSeq" id="WP_034649223.1">
    <property type="nucleotide sequence ID" value="NZ_BCVB01000001.1"/>
</dbReference>
<reference evidence="2 3" key="1">
    <citation type="journal article" date="2015" name="Genome Announc.">
        <title>Complete genome sequences for 35 biothreat assay-relevant bacillus species.</title>
        <authorList>
            <person name="Johnson S.L."/>
            <person name="Daligault H.E."/>
            <person name="Davenport K.W."/>
            <person name="Jaissle J."/>
            <person name="Frey K.G."/>
            <person name="Ladner J.T."/>
            <person name="Broomall S.M."/>
            <person name="Bishop-Lilly K.A."/>
            <person name="Bruce D.C."/>
            <person name="Gibbons H.S."/>
            <person name="Coyne S.R."/>
            <person name="Lo C.C."/>
            <person name="Meincke L."/>
            <person name="Munk A.C."/>
            <person name="Koroleva G.I."/>
            <person name="Rosenzweig C.N."/>
            <person name="Palacios G.F."/>
            <person name="Redden C.L."/>
            <person name="Minogue T.D."/>
            <person name="Chain P.S."/>
        </authorList>
    </citation>
    <scope>NUCLEOTIDE SEQUENCE [LARGE SCALE GENOMIC DNA]</scope>
    <source>
        <strain evidence="3">ATCC 14581 / DSM 32 / JCM 2506 / NBRC 15308 / NCIMB 9376 / NCTC 10342 / NRRL B-14308 / VKM B-512</strain>
    </source>
</reference>
<dbReference type="EMBL" id="CP009920">
    <property type="protein sequence ID" value="AJI24650.1"/>
    <property type="molecule type" value="Genomic_DNA"/>
</dbReference>
<dbReference type="InterPro" id="IPR011324">
    <property type="entry name" value="Cytotoxic_necrot_fac-like_cat"/>
</dbReference>
<dbReference type="HAMAP" id="MF_01440">
    <property type="entry name" value="CheD"/>
    <property type="match status" value="1"/>
</dbReference>
<dbReference type="Pfam" id="PF03975">
    <property type="entry name" value="CheD"/>
    <property type="match status" value="1"/>
</dbReference>
<sequence length="164" mass="17785">MRDDKQVIKVGIAEMNVTHAPAVLRTAGLGSCVGVVVYDSVHSVAGLAHVMLPDSSGAKCPFNRAKYADTAIFDLVNMLIKQGAHRKLLKAKIAGGAQMFQFEPRNDVMRIGLRNVQAVERELHRNSVEIAAKATGGHNGRTIEFDPQTAILKVRTINEGIKTI</sequence>
<dbReference type="Proteomes" id="UP000031829">
    <property type="component" value="Chromosome"/>
</dbReference>
<evidence type="ECO:0000313" key="3">
    <source>
        <dbReference type="Proteomes" id="UP000031829"/>
    </source>
</evidence>
<dbReference type="GO" id="GO:0050568">
    <property type="term" value="F:protein-glutamine glutaminase activity"/>
    <property type="evidence" value="ECO:0007669"/>
    <property type="project" value="UniProtKB-UniRule"/>
</dbReference>
<dbReference type="SUPFAM" id="SSF64438">
    <property type="entry name" value="CNF1/YfiH-like putative cysteine hydrolases"/>
    <property type="match status" value="1"/>
</dbReference>
<dbReference type="InterPro" id="IPR038592">
    <property type="entry name" value="CheD-like_sf"/>
</dbReference>
<dbReference type="GeneID" id="93644561"/>
<dbReference type="HOGENOM" id="CLU_087854_2_0_9"/>
<accession>A0A0B6AID8</accession>
<gene>
    <name evidence="1" type="primary">cheD</name>
    <name evidence="2" type="ORF">BG04_1085</name>
</gene>
<evidence type="ECO:0000256" key="1">
    <source>
        <dbReference type="HAMAP-Rule" id="MF_01440"/>
    </source>
</evidence>
<proteinExistence type="inferred from homology"/>
<dbReference type="GO" id="GO:0006935">
    <property type="term" value="P:chemotaxis"/>
    <property type="evidence" value="ECO:0007669"/>
    <property type="project" value="UniProtKB-UniRule"/>
</dbReference>
<dbReference type="EC" id="3.5.1.44" evidence="1"/>
<protein>
    <recommendedName>
        <fullName evidence="1">Probable chemoreceptor glutamine deamidase CheD</fullName>
        <ecNumber evidence="1">3.5.1.44</ecNumber>
    </recommendedName>
</protein>